<keyword evidence="7" id="KW-1185">Reference proteome</keyword>
<comment type="similarity">
    <text evidence="4">Belongs to the TUBGCP family.</text>
</comment>
<evidence type="ECO:0000256" key="1">
    <source>
        <dbReference type="ARBA" id="ARBA00022490"/>
    </source>
</evidence>
<evidence type="ECO:0000313" key="6">
    <source>
        <dbReference type="EMBL" id="MEQ2183798.1"/>
    </source>
</evidence>
<comment type="caution">
    <text evidence="6">The sequence shown here is derived from an EMBL/GenBank/DDBJ whole genome shotgun (WGS) entry which is preliminary data.</text>
</comment>
<evidence type="ECO:0000256" key="5">
    <source>
        <dbReference type="SAM" id="MobiDB-lite"/>
    </source>
</evidence>
<evidence type="ECO:0000256" key="4">
    <source>
        <dbReference type="RuleBase" id="RU363050"/>
    </source>
</evidence>
<evidence type="ECO:0000256" key="3">
    <source>
        <dbReference type="ARBA" id="ARBA00023212"/>
    </source>
</evidence>
<name>A0ABV0PJY5_9TELE</name>
<dbReference type="Proteomes" id="UP001476798">
    <property type="component" value="Unassembled WGS sequence"/>
</dbReference>
<proteinExistence type="inferred from homology"/>
<dbReference type="PANTHER" id="PTHR19302">
    <property type="entry name" value="GAMMA TUBULIN COMPLEX PROTEIN"/>
    <property type="match status" value="1"/>
</dbReference>
<gene>
    <name evidence="6" type="ORF">GOODEAATRI_001617</name>
</gene>
<evidence type="ECO:0000256" key="2">
    <source>
        <dbReference type="ARBA" id="ARBA00022701"/>
    </source>
</evidence>
<comment type="subcellular location">
    <subcellularLocation>
        <location evidence="4">Cytoplasm</location>
        <location evidence="4">Cytoskeleton</location>
        <location evidence="4">Microtubule organizing center</location>
    </subcellularLocation>
</comment>
<keyword evidence="1 4" id="KW-0963">Cytoplasm</keyword>
<sequence length="350" mass="39331">MARLTNNVLLRQEWSEDESEDDDRQQPISREDSGIQLDRTPQEDQDTKSKVVPVAWTACFVLQNCLHSVLEHIAVYGQAVFRLQRFIDEVTGHSSEPCPPGSGSSHSYRKGSEPPFRTYQAFVWALNKYFTSFKEELTTIEREVISNDITIKKEPVHGVMHHGQVPPPRGSFHVCTNCLSADETVTLSAVLERLSPHLAQIKVLHKVFCTGVAEVPPATPNVVRASHLLNTLYKAIIDYDSVGHASEQANFLFFRNKDVPVNHRDFWYATYTLYSVSEMVDNEEKLNDAASGSSGGDQGSSNRQLTMVSFLKPVLKQIIMAGKSMQLLKNLHCKEAEDSERSSRGQCFCQ</sequence>
<dbReference type="PANTHER" id="PTHR19302:SF33">
    <property type="entry name" value="GAMMA-TUBULIN COMPLEX COMPONENT 5"/>
    <property type="match status" value="1"/>
</dbReference>
<reference evidence="6 7" key="1">
    <citation type="submission" date="2021-06" db="EMBL/GenBank/DDBJ databases">
        <authorList>
            <person name="Palmer J.M."/>
        </authorList>
    </citation>
    <scope>NUCLEOTIDE SEQUENCE [LARGE SCALE GENOMIC DNA]</scope>
    <source>
        <strain evidence="6 7">GA_2019</strain>
        <tissue evidence="6">Muscle</tissue>
    </source>
</reference>
<keyword evidence="2 4" id="KW-0493">Microtubule</keyword>
<protein>
    <recommendedName>
        <fullName evidence="4">Gamma-tubulin complex component</fullName>
    </recommendedName>
</protein>
<evidence type="ECO:0000313" key="7">
    <source>
        <dbReference type="Proteomes" id="UP001476798"/>
    </source>
</evidence>
<organism evidence="6 7">
    <name type="scientific">Goodea atripinnis</name>
    <dbReference type="NCBI Taxonomy" id="208336"/>
    <lineage>
        <taxon>Eukaryota</taxon>
        <taxon>Metazoa</taxon>
        <taxon>Chordata</taxon>
        <taxon>Craniata</taxon>
        <taxon>Vertebrata</taxon>
        <taxon>Euteleostomi</taxon>
        <taxon>Actinopterygii</taxon>
        <taxon>Neopterygii</taxon>
        <taxon>Teleostei</taxon>
        <taxon>Neoteleostei</taxon>
        <taxon>Acanthomorphata</taxon>
        <taxon>Ovalentaria</taxon>
        <taxon>Atherinomorphae</taxon>
        <taxon>Cyprinodontiformes</taxon>
        <taxon>Goodeidae</taxon>
        <taxon>Goodea</taxon>
    </lineage>
</organism>
<dbReference type="EMBL" id="JAHRIO010080015">
    <property type="protein sequence ID" value="MEQ2183798.1"/>
    <property type="molecule type" value="Genomic_DNA"/>
</dbReference>
<dbReference type="InterPro" id="IPR007259">
    <property type="entry name" value="GCP"/>
</dbReference>
<accession>A0ABV0PJY5</accession>
<feature type="region of interest" description="Disordered" evidence="5">
    <location>
        <begin position="1"/>
        <end position="48"/>
    </location>
</feature>
<comment type="function">
    <text evidence="4">Component of the gamma-tubulin ring complex (gTuRC) which mediates microtubule nucleation.</text>
</comment>
<keyword evidence="3 4" id="KW-0206">Cytoskeleton</keyword>